<accession>A0A0W0WXF1</accession>
<gene>
    <name evidence="3" type="ORF">Loak_2141</name>
</gene>
<name>A0A0W0WXF1_9GAMM</name>
<dbReference type="RefSeq" id="WP_025386122.1">
    <property type="nucleotide sequence ID" value="NZ_LCUA01000001.1"/>
</dbReference>
<feature type="transmembrane region" description="Helical" evidence="1">
    <location>
        <begin position="51"/>
        <end position="77"/>
    </location>
</feature>
<dbReference type="Pfam" id="PF01569">
    <property type="entry name" value="PAP2"/>
    <property type="match status" value="1"/>
</dbReference>
<keyword evidence="1" id="KW-0472">Membrane</keyword>
<feature type="transmembrane region" description="Helical" evidence="1">
    <location>
        <begin position="12"/>
        <end position="31"/>
    </location>
</feature>
<feature type="domain" description="Phosphatidic acid phosphatase type 2/haloperoxidase" evidence="2">
    <location>
        <begin position="86"/>
        <end position="199"/>
    </location>
</feature>
<dbReference type="SMART" id="SM00014">
    <property type="entry name" value="acidPPc"/>
    <property type="match status" value="1"/>
</dbReference>
<keyword evidence="1" id="KW-0812">Transmembrane</keyword>
<dbReference type="InterPro" id="IPR000326">
    <property type="entry name" value="PAP2/HPO"/>
</dbReference>
<comment type="caution">
    <text evidence="3">The sequence shown here is derived from an EMBL/GenBank/DDBJ whole genome shotgun (WGS) entry which is preliminary data.</text>
</comment>
<evidence type="ECO:0000313" key="3">
    <source>
        <dbReference type="EMBL" id="KTD37005.1"/>
    </source>
</evidence>
<feature type="transmembrane region" description="Helical" evidence="1">
    <location>
        <begin position="89"/>
        <end position="111"/>
    </location>
</feature>
<reference evidence="3 4" key="1">
    <citation type="submission" date="2015-11" db="EMBL/GenBank/DDBJ databases">
        <title>Genomic analysis of 38 Legionella species identifies large and diverse effector repertoires.</title>
        <authorList>
            <person name="Burstein D."/>
            <person name="Amaro F."/>
            <person name="Zusman T."/>
            <person name="Lifshitz Z."/>
            <person name="Cohen O."/>
            <person name="Gilbert J.A."/>
            <person name="Pupko T."/>
            <person name="Shuman H.A."/>
            <person name="Segal G."/>
        </authorList>
    </citation>
    <scope>NUCLEOTIDE SEQUENCE [LARGE SCALE GENOMIC DNA]</scope>
    <source>
        <strain evidence="3 4">Oak Ridge-10</strain>
    </source>
</reference>
<keyword evidence="1" id="KW-1133">Transmembrane helix</keyword>
<protein>
    <submittedName>
        <fullName evidence="3">PAP2 superfamily protein</fullName>
    </submittedName>
</protein>
<proteinExistence type="predicted"/>
<dbReference type="SUPFAM" id="SSF48317">
    <property type="entry name" value="Acid phosphatase/Vanadium-dependent haloperoxidase"/>
    <property type="match status" value="1"/>
</dbReference>
<evidence type="ECO:0000259" key="2">
    <source>
        <dbReference type="SMART" id="SM00014"/>
    </source>
</evidence>
<dbReference type="Gene3D" id="1.20.144.10">
    <property type="entry name" value="Phosphatidic acid phosphatase type 2/haloperoxidase"/>
    <property type="match status" value="1"/>
</dbReference>
<sequence length="218" mass="25100">MKPFDRLLSTLTKPWVAAAYWGFIILSFLYFDQPTAFFFYDLDLTAHWPFLKWITNIGLGGIYFISLFILALVFRYVYRQPHWEAQAWFLWLCVVIPSVICLLIKAALGRARPELLFYDGLYGFYGLKTHASFWSFPSGHSTTIMALVYGLSILFPRYGYAFIASGLTVAISRILLTNHYLSDVLAASYLALVEVGLLLCWLRHRNVLIHLPALIKNR</sequence>
<dbReference type="InterPro" id="IPR036938">
    <property type="entry name" value="PAP2/HPO_sf"/>
</dbReference>
<evidence type="ECO:0000313" key="4">
    <source>
        <dbReference type="Proteomes" id="UP000054858"/>
    </source>
</evidence>
<dbReference type="EMBL" id="LNYP01000031">
    <property type="protein sequence ID" value="KTD37005.1"/>
    <property type="molecule type" value="Genomic_DNA"/>
</dbReference>
<evidence type="ECO:0000256" key="1">
    <source>
        <dbReference type="SAM" id="Phobius"/>
    </source>
</evidence>
<organism evidence="3 4">
    <name type="scientific">Legionella oakridgensis</name>
    <dbReference type="NCBI Taxonomy" id="29423"/>
    <lineage>
        <taxon>Bacteria</taxon>
        <taxon>Pseudomonadati</taxon>
        <taxon>Pseudomonadota</taxon>
        <taxon>Gammaproteobacteria</taxon>
        <taxon>Legionellales</taxon>
        <taxon>Legionellaceae</taxon>
        <taxon>Legionella</taxon>
    </lineage>
</organism>
<dbReference type="Proteomes" id="UP000054858">
    <property type="component" value="Unassembled WGS sequence"/>
</dbReference>
<dbReference type="PATRIC" id="fig|29423.5.peg.2246"/>
<feature type="transmembrane region" description="Helical" evidence="1">
    <location>
        <begin position="158"/>
        <end position="176"/>
    </location>
</feature>
<dbReference type="AlphaFoldDB" id="A0A0W0WXF1"/>
<feature type="transmembrane region" description="Helical" evidence="1">
    <location>
        <begin position="131"/>
        <end position="151"/>
    </location>
</feature>
<feature type="transmembrane region" description="Helical" evidence="1">
    <location>
        <begin position="182"/>
        <end position="202"/>
    </location>
</feature>